<gene>
    <name evidence="1" type="ORF">A3G52_03390</name>
</gene>
<accession>A0A1G2P2K1</accession>
<dbReference type="Proteomes" id="UP000177269">
    <property type="component" value="Unassembled WGS sequence"/>
</dbReference>
<evidence type="ECO:0008006" key="3">
    <source>
        <dbReference type="Google" id="ProtNLM"/>
    </source>
</evidence>
<comment type="caution">
    <text evidence="1">The sequence shown here is derived from an EMBL/GenBank/DDBJ whole genome shotgun (WGS) entry which is preliminary data.</text>
</comment>
<reference evidence="1 2" key="1">
    <citation type="journal article" date="2016" name="Nat. Commun.">
        <title>Thousands of microbial genomes shed light on interconnected biogeochemical processes in an aquifer system.</title>
        <authorList>
            <person name="Anantharaman K."/>
            <person name="Brown C.T."/>
            <person name="Hug L.A."/>
            <person name="Sharon I."/>
            <person name="Castelle C.J."/>
            <person name="Probst A.J."/>
            <person name="Thomas B.C."/>
            <person name="Singh A."/>
            <person name="Wilkins M.J."/>
            <person name="Karaoz U."/>
            <person name="Brodie E.L."/>
            <person name="Williams K.H."/>
            <person name="Hubbard S.S."/>
            <person name="Banfield J.F."/>
        </authorList>
    </citation>
    <scope>NUCLEOTIDE SEQUENCE [LARGE SCALE GENOMIC DNA]</scope>
</reference>
<evidence type="ECO:0000313" key="1">
    <source>
        <dbReference type="EMBL" id="OHA41852.1"/>
    </source>
</evidence>
<name>A0A1G2P2K1_9BACT</name>
<sequence>MSFLKTFIECFVVWRAKGTFMPNDGRADAILVHAGGNATDGSPGEINRFLALVVRQLHTETRLPIIAQGEIVPCLHGLPLYGYIPTQKEYVKYLNTVDVAQMQKAVLEAQGWKHPILVSYQPHIWRAGKVLKKIGVDVLMADVSQVVYDKRCVQKWMRSPWLNYPRELVCRLVWLFQGKI</sequence>
<proteinExistence type="predicted"/>
<dbReference type="AlphaFoldDB" id="A0A1G2P2K1"/>
<organism evidence="1 2">
    <name type="scientific">Candidatus Taylorbacteria bacterium RIFCSPLOWO2_12_FULL_43_20</name>
    <dbReference type="NCBI Taxonomy" id="1802332"/>
    <lineage>
        <taxon>Bacteria</taxon>
        <taxon>Candidatus Tayloriibacteriota</taxon>
    </lineage>
</organism>
<protein>
    <recommendedName>
        <fullName evidence="3">DUF218 domain-containing protein</fullName>
    </recommendedName>
</protein>
<dbReference type="EMBL" id="MHSK01000024">
    <property type="protein sequence ID" value="OHA41852.1"/>
    <property type="molecule type" value="Genomic_DNA"/>
</dbReference>
<evidence type="ECO:0000313" key="2">
    <source>
        <dbReference type="Proteomes" id="UP000177269"/>
    </source>
</evidence>